<sequence>MALRRRGCALYTPVSNILSGPNLTGDSTVSVRSFNVQKLHDHTHISQLLHGNYFILQHQLCAPPPQQLHLSTQDVATILRFLHLDVVKRKLRALPDACISYKQLLELCMDCTQKSSEDEGRDVIKFLEQSGDILRIGETVYLHPRQVARAMEGVLPLPLLVDECGEEEELRKMEKEKMEIDRECERRVRKELWCGL</sequence>
<evidence type="ECO:0000313" key="11">
    <source>
        <dbReference type="EMBL" id="KAH9311427.1"/>
    </source>
</evidence>
<evidence type="ECO:0000256" key="2">
    <source>
        <dbReference type="ARBA" id="ARBA00005653"/>
    </source>
</evidence>
<dbReference type="InterPro" id="IPR039055">
    <property type="entry name" value="MCU_fam"/>
</dbReference>
<name>A0AA38FVU7_TAXCH</name>
<feature type="non-terminal residue" evidence="11">
    <location>
        <position position="196"/>
    </location>
</feature>
<evidence type="ECO:0000256" key="5">
    <source>
        <dbReference type="ARBA" id="ARBA00022692"/>
    </source>
</evidence>
<keyword evidence="8" id="KW-0406">Ion transport</keyword>
<evidence type="ECO:0000256" key="7">
    <source>
        <dbReference type="ARBA" id="ARBA00022989"/>
    </source>
</evidence>
<dbReference type="PANTHER" id="PTHR13462:SF31">
    <property type="entry name" value="CALCIUM UNIPORTER PROTEIN 1, MITOCHONDRIAL"/>
    <property type="match status" value="1"/>
</dbReference>
<evidence type="ECO:0000256" key="4">
    <source>
        <dbReference type="ARBA" id="ARBA00022568"/>
    </source>
</evidence>
<keyword evidence="3" id="KW-0813">Transport</keyword>
<gene>
    <name evidence="11" type="ORF">KI387_026462</name>
</gene>
<keyword evidence="7" id="KW-1133">Transmembrane helix</keyword>
<dbReference type="GO" id="GO:0051560">
    <property type="term" value="P:mitochondrial calcium ion homeostasis"/>
    <property type="evidence" value="ECO:0007669"/>
    <property type="project" value="InterPro"/>
</dbReference>
<dbReference type="Proteomes" id="UP000824469">
    <property type="component" value="Unassembled WGS sequence"/>
</dbReference>
<protein>
    <recommendedName>
        <fullName evidence="10">Calcium uniporter protein C-terminal domain-containing protein</fullName>
    </recommendedName>
</protein>
<evidence type="ECO:0000256" key="1">
    <source>
        <dbReference type="ARBA" id="ARBA00004141"/>
    </source>
</evidence>
<dbReference type="Pfam" id="PF04678">
    <property type="entry name" value="MCU"/>
    <property type="match status" value="1"/>
</dbReference>
<dbReference type="GO" id="GO:0005262">
    <property type="term" value="F:calcium channel activity"/>
    <property type="evidence" value="ECO:0007669"/>
    <property type="project" value="TreeGrafter"/>
</dbReference>
<accession>A0AA38FVU7</accession>
<evidence type="ECO:0000256" key="6">
    <source>
        <dbReference type="ARBA" id="ARBA00022837"/>
    </source>
</evidence>
<comment type="subcellular location">
    <subcellularLocation>
        <location evidence="1">Membrane</location>
        <topology evidence="1">Multi-pass membrane protein</topology>
    </subcellularLocation>
</comment>
<dbReference type="EMBL" id="JAHRHJ020000006">
    <property type="protein sequence ID" value="KAH9311427.1"/>
    <property type="molecule type" value="Genomic_DNA"/>
</dbReference>
<dbReference type="AlphaFoldDB" id="A0AA38FVU7"/>
<comment type="similarity">
    <text evidence="2">Belongs to the MCU (TC 1.A.77) family.</text>
</comment>
<keyword evidence="4" id="KW-0109">Calcium transport</keyword>
<dbReference type="GO" id="GO:0036444">
    <property type="term" value="P:calcium import into the mitochondrion"/>
    <property type="evidence" value="ECO:0007669"/>
    <property type="project" value="TreeGrafter"/>
</dbReference>
<keyword evidence="12" id="KW-1185">Reference proteome</keyword>
<dbReference type="GO" id="GO:1990246">
    <property type="term" value="C:uniplex complex"/>
    <property type="evidence" value="ECO:0007669"/>
    <property type="project" value="TreeGrafter"/>
</dbReference>
<keyword evidence="9" id="KW-0472">Membrane</keyword>
<organism evidence="11 12">
    <name type="scientific">Taxus chinensis</name>
    <name type="common">Chinese yew</name>
    <name type="synonym">Taxus wallichiana var. chinensis</name>
    <dbReference type="NCBI Taxonomy" id="29808"/>
    <lineage>
        <taxon>Eukaryota</taxon>
        <taxon>Viridiplantae</taxon>
        <taxon>Streptophyta</taxon>
        <taxon>Embryophyta</taxon>
        <taxon>Tracheophyta</taxon>
        <taxon>Spermatophyta</taxon>
        <taxon>Pinopsida</taxon>
        <taxon>Pinidae</taxon>
        <taxon>Conifers II</taxon>
        <taxon>Cupressales</taxon>
        <taxon>Taxaceae</taxon>
        <taxon>Taxus</taxon>
    </lineage>
</organism>
<reference evidence="11 12" key="1">
    <citation type="journal article" date="2021" name="Nat. Plants">
        <title>The Taxus genome provides insights into paclitaxel biosynthesis.</title>
        <authorList>
            <person name="Xiong X."/>
            <person name="Gou J."/>
            <person name="Liao Q."/>
            <person name="Li Y."/>
            <person name="Zhou Q."/>
            <person name="Bi G."/>
            <person name="Li C."/>
            <person name="Du R."/>
            <person name="Wang X."/>
            <person name="Sun T."/>
            <person name="Guo L."/>
            <person name="Liang H."/>
            <person name="Lu P."/>
            <person name="Wu Y."/>
            <person name="Zhang Z."/>
            <person name="Ro D.K."/>
            <person name="Shang Y."/>
            <person name="Huang S."/>
            <person name="Yan J."/>
        </authorList>
    </citation>
    <scope>NUCLEOTIDE SEQUENCE [LARGE SCALE GENOMIC DNA]</scope>
    <source>
        <strain evidence="11">Ta-2019</strain>
    </source>
</reference>
<keyword evidence="5" id="KW-0812">Transmembrane</keyword>
<evidence type="ECO:0000256" key="9">
    <source>
        <dbReference type="ARBA" id="ARBA00023136"/>
    </source>
</evidence>
<dbReference type="InterPro" id="IPR006769">
    <property type="entry name" value="MCU_C"/>
</dbReference>
<comment type="caution">
    <text evidence="11">The sequence shown here is derived from an EMBL/GenBank/DDBJ whole genome shotgun (WGS) entry which is preliminary data.</text>
</comment>
<dbReference type="PANTHER" id="PTHR13462">
    <property type="entry name" value="CALCIUM UNIPORTER PROTEIN, MITOCHONDRIAL"/>
    <property type="match status" value="1"/>
</dbReference>
<evidence type="ECO:0000256" key="8">
    <source>
        <dbReference type="ARBA" id="ARBA00023065"/>
    </source>
</evidence>
<keyword evidence="6" id="KW-0106">Calcium</keyword>
<evidence type="ECO:0000313" key="12">
    <source>
        <dbReference type="Proteomes" id="UP000824469"/>
    </source>
</evidence>
<evidence type="ECO:0000256" key="3">
    <source>
        <dbReference type="ARBA" id="ARBA00022448"/>
    </source>
</evidence>
<feature type="domain" description="Calcium uniporter protein C-terminal" evidence="10">
    <location>
        <begin position="117"/>
        <end position="196"/>
    </location>
</feature>
<proteinExistence type="inferred from homology"/>
<dbReference type="GO" id="GO:0015292">
    <property type="term" value="F:uniporter activity"/>
    <property type="evidence" value="ECO:0007669"/>
    <property type="project" value="TreeGrafter"/>
</dbReference>
<evidence type="ECO:0000259" key="10">
    <source>
        <dbReference type="Pfam" id="PF04678"/>
    </source>
</evidence>
<dbReference type="OMA" id="MEIDREC"/>